<dbReference type="Proteomes" id="UP000266188">
    <property type="component" value="Unassembled WGS sequence"/>
</dbReference>
<sequence>MQLLPLLGLGSFLFTGLTQARSTSNDKICQTPDDPNTCTVTVIRNDKHAPPPGSNGAGEESTSVYVLDNECNSIIDSTDCTDDGGDNPICKIDVPEDSDSITVPVKGMQTQVVVDGSGDGDDLQGYVPLFVLRWGKYTTNDHEDNDEPCTCAQSNHGLVKAQVCSCWITAGDV</sequence>
<dbReference type="EMBL" id="MVGC01000003">
    <property type="protein sequence ID" value="RJE27497.1"/>
    <property type="molecule type" value="Genomic_DNA"/>
</dbReference>
<evidence type="ECO:0000256" key="1">
    <source>
        <dbReference type="SAM" id="SignalP"/>
    </source>
</evidence>
<name>A0A3A3A1N8_9EURO</name>
<evidence type="ECO:0000313" key="3">
    <source>
        <dbReference type="Proteomes" id="UP000266188"/>
    </source>
</evidence>
<dbReference type="AlphaFoldDB" id="A0A3A3A1N8"/>
<keyword evidence="3" id="KW-1185">Reference proteome</keyword>
<proteinExistence type="predicted"/>
<protein>
    <submittedName>
        <fullName evidence="2">Uncharacterized protein</fullName>
    </submittedName>
</protein>
<feature type="chain" id="PRO_5017223911" evidence="1">
    <location>
        <begin position="21"/>
        <end position="173"/>
    </location>
</feature>
<comment type="caution">
    <text evidence="2">The sequence shown here is derived from an EMBL/GenBank/DDBJ whole genome shotgun (WGS) entry which is preliminary data.</text>
</comment>
<feature type="signal peptide" evidence="1">
    <location>
        <begin position="1"/>
        <end position="20"/>
    </location>
</feature>
<gene>
    <name evidence="2" type="ORF">PHISCL_00231</name>
</gene>
<evidence type="ECO:0000313" key="2">
    <source>
        <dbReference type="EMBL" id="RJE27497.1"/>
    </source>
</evidence>
<organism evidence="2 3">
    <name type="scientific">Aspergillus sclerotialis</name>
    <dbReference type="NCBI Taxonomy" id="2070753"/>
    <lineage>
        <taxon>Eukaryota</taxon>
        <taxon>Fungi</taxon>
        <taxon>Dikarya</taxon>
        <taxon>Ascomycota</taxon>
        <taxon>Pezizomycotina</taxon>
        <taxon>Eurotiomycetes</taxon>
        <taxon>Eurotiomycetidae</taxon>
        <taxon>Eurotiales</taxon>
        <taxon>Aspergillaceae</taxon>
        <taxon>Aspergillus</taxon>
        <taxon>Aspergillus subgen. Polypaecilum</taxon>
    </lineage>
</organism>
<accession>A0A3A3A1N8</accession>
<keyword evidence="1" id="KW-0732">Signal</keyword>
<reference evidence="3" key="1">
    <citation type="submission" date="2017-02" db="EMBL/GenBank/DDBJ databases">
        <authorList>
            <person name="Tafer H."/>
            <person name="Lopandic K."/>
        </authorList>
    </citation>
    <scope>NUCLEOTIDE SEQUENCE [LARGE SCALE GENOMIC DNA]</scope>
    <source>
        <strain evidence="3">CBS 366.77</strain>
    </source>
</reference>